<name>A0ABX4H5M5_9BACT</name>
<dbReference type="EMBL" id="NQMN01000001">
    <property type="protein sequence ID" value="PAF55189.1"/>
    <property type="molecule type" value="Genomic_DNA"/>
</dbReference>
<sequence>MKKDLEKSEKQNKETNDKLRAEMNERFEKVEKQNKNTNEKLHILLEHMKRIKVKVITICS</sequence>
<gene>
    <name evidence="2" type="ORF">CJF60_00685</name>
</gene>
<evidence type="ECO:0000256" key="1">
    <source>
        <dbReference type="SAM" id="Coils"/>
    </source>
</evidence>
<comment type="caution">
    <text evidence="2">The sequence shown here is derived from an EMBL/GenBank/DDBJ whole genome shotgun (WGS) entry which is preliminary data.</text>
</comment>
<accession>A0ABX4H5M5</accession>
<reference evidence="2" key="1">
    <citation type="submission" date="2017-08" db="EMBL/GenBank/DDBJ databases">
        <authorList>
            <person name="Alvarez-Ponce D."/>
            <person name="Weitzman C.L."/>
            <person name="Tillett R.L."/>
            <person name="Sandmeier F.C."/>
            <person name="Tracy C.R."/>
        </authorList>
    </citation>
    <scope>NUCLEOTIDE SEQUENCE [LARGE SCALE GENOMIC DNA]</scope>
    <source>
        <strain evidence="2">PS6</strain>
    </source>
</reference>
<protein>
    <submittedName>
        <fullName evidence="2">Uncharacterized protein</fullName>
    </submittedName>
</protein>
<keyword evidence="1" id="KW-0175">Coiled coil</keyword>
<evidence type="ECO:0000313" key="2">
    <source>
        <dbReference type="EMBL" id="PAF55189.1"/>
    </source>
</evidence>
<evidence type="ECO:0000313" key="3">
    <source>
        <dbReference type="Proteomes" id="UP000217033"/>
    </source>
</evidence>
<dbReference type="Proteomes" id="UP000217033">
    <property type="component" value="Unassembled WGS sequence"/>
</dbReference>
<keyword evidence="3" id="KW-1185">Reference proteome</keyword>
<feature type="coiled-coil region" evidence="1">
    <location>
        <begin position="2"/>
        <end position="47"/>
    </location>
</feature>
<organism evidence="2 3">
    <name type="scientific">Mycoplasmopsis agassizii</name>
    <dbReference type="NCBI Taxonomy" id="33922"/>
    <lineage>
        <taxon>Bacteria</taxon>
        <taxon>Bacillati</taxon>
        <taxon>Mycoplasmatota</taxon>
        <taxon>Mycoplasmoidales</taxon>
        <taxon>Metamycoplasmataceae</taxon>
        <taxon>Mycoplasmopsis</taxon>
    </lineage>
</organism>
<proteinExistence type="predicted"/>
<dbReference type="RefSeq" id="WP_084232805.1">
    <property type="nucleotide sequence ID" value="NZ_FWXE01000016.1"/>
</dbReference>